<comment type="caution">
    <text evidence="1">The sequence shown here is derived from an EMBL/GenBank/DDBJ whole genome shotgun (WGS) entry which is preliminary data.</text>
</comment>
<evidence type="ECO:0000313" key="1">
    <source>
        <dbReference type="EMBL" id="MFC7330979.1"/>
    </source>
</evidence>
<sequence length="60" mass="6662">MRDHRTPVARLEVRTGASWTEPPRAEYDHFISESGLGCGSDLRITGIYGRSLGAGRFAQR</sequence>
<name>A0ABW2KPL0_9ACTN</name>
<protein>
    <submittedName>
        <fullName evidence="1">Uncharacterized protein</fullName>
    </submittedName>
</protein>
<dbReference type="EMBL" id="JBHTBH010000015">
    <property type="protein sequence ID" value="MFC7330979.1"/>
    <property type="molecule type" value="Genomic_DNA"/>
</dbReference>
<dbReference type="Proteomes" id="UP001596540">
    <property type="component" value="Unassembled WGS sequence"/>
</dbReference>
<dbReference type="RefSeq" id="WP_379873619.1">
    <property type="nucleotide sequence ID" value="NZ_JBHTBH010000015.1"/>
</dbReference>
<dbReference type="InterPro" id="IPR036749">
    <property type="entry name" value="Expansin_CBD_sf"/>
</dbReference>
<organism evidence="1 2">
    <name type="scientific">Marinactinospora rubrisoli</name>
    <dbReference type="NCBI Taxonomy" id="2715399"/>
    <lineage>
        <taxon>Bacteria</taxon>
        <taxon>Bacillati</taxon>
        <taxon>Actinomycetota</taxon>
        <taxon>Actinomycetes</taxon>
        <taxon>Streptosporangiales</taxon>
        <taxon>Nocardiopsidaceae</taxon>
        <taxon>Marinactinospora</taxon>
    </lineage>
</organism>
<dbReference type="Gene3D" id="2.60.40.760">
    <property type="entry name" value="Expansin, cellulose-binding-like domain"/>
    <property type="match status" value="1"/>
</dbReference>
<proteinExistence type="predicted"/>
<accession>A0ABW2KPL0</accession>
<evidence type="ECO:0000313" key="2">
    <source>
        <dbReference type="Proteomes" id="UP001596540"/>
    </source>
</evidence>
<reference evidence="2" key="1">
    <citation type="journal article" date="2019" name="Int. J. Syst. Evol. Microbiol.">
        <title>The Global Catalogue of Microorganisms (GCM) 10K type strain sequencing project: providing services to taxonomists for standard genome sequencing and annotation.</title>
        <authorList>
            <consortium name="The Broad Institute Genomics Platform"/>
            <consortium name="The Broad Institute Genome Sequencing Center for Infectious Disease"/>
            <person name="Wu L."/>
            <person name="Ma J."/>
        </authorList>
    </citation>
    <scope>NUCLEOTIDE SEQUENCE [LARGE SCALE GENOMIC DNA]</scope>
    <source>
        <strain evidence="2">CGMCC 4.7382</strain>
    </source>
</reference>
<gene>
    <name evidence="1" type="ORF">ACFQRF_24900</name>
</gene>
<keyword evidence="2" id="KW-1185">Reference proteome</keyword>